<dbReference type="SUPFAM" id="SSF50475">
    <property type="entry name" value="FMN-binding split barrel"/>
    <property type="match status" value="1"/>
</dbReference>
<dbReference type="OrthoDB" id="4481893at2759"/>
<sequence length="627" mass="68405">MPPRAPWHPTLQSHLSTTSTSEFNIATVAVDAKGLAVPRTRTCGFRGWFPNPELHPSALKALEAQNEAPNPAVYESEMISFTTDVRMEKVGQLEESGNVVEVVFWLKDVGSQWRVRGEAFVIGDPDPEGGERERKAREEIRKGLRVCEGCEGREKEWSWERVVTTYFANHTPVLRGTFKSPPPGTPRSQVPTDPELKLGQKLHDLHDPVARRNFRVVVIRANEVERLDLSDYEKPRRWNWTLVGTSQFLDVLAPFSSLTDVVCTVSTSNRSKTTTMSEQADALCVKCGAPRAKGFVGIVTCMCLDCARVKLDADTANIHSEKASNAGEPVANPQSEAEEAAGSERAPSVESRSRKRRIQPSVAKGADGKKMTPACASCKKSKIRCTHRQVIEDDDSNVPSRKRKREAEVHVGVRDDAGNGSDPSASVGAEDQAPPPAKRPLRIRLKGKNEEVLTESAPRPPGSEAGVSVAKRQAPGGLRKRKFVEVEEEVPSGATESKPAAAVSVEGTGSVEASNPPRKRTRRGRKPKAERDVEAVEQAAVRNASPAPVVAPATARSPATAPEARPLPSFPMNNLEGAAHLSVHAVLSRELQQKLEDAETKWLAAIQSLQAAKQALDNWVEVWNRGL</sequence>
<feature type="compositionally biased region" description="Low complexity" evidence="1">
    <location>
        <begin position="539"/>
        <end position="566"/>
    </location>
</feature>
<dbReference type="Gene3D" id="2.30.110.10">
    <property type="entry name" value="Electron Transport, Fmn-binding Protein, Chain A"/>
    <property type="match status" value="1"/>
</dbReference>
<dbReference type="InterPro" id="IPR012349">
    <property type="entry name" value="Split_barrel_FMN-bd"/>
</dbReference>
<dbReference type="STRING" id="1245748.A0A421DAB1"/>
<evidence type="ECO:0000256" key="1">
    <source>
        <dbReference type="SAM" id="MobiDB-lite"/>
    </source>
</evidence>
<comment type="caution">
    <text evidence="3">The sequence shown here is derived from an EMBL/GenBank/DDBJ whole genome shotgun (WGS) entry which is preliminary data.</text>
</comment>
<gene>
    <name evidence="3" type="ORF">CFD26_100434</name>
</gene>
<dbReference type="GO" id="GO:0010181">
    <property type="term" value="F:FMN binding"/>
    <property type="evidence" value="ECO:0007669"/>
    <property type="project" value="InterPro"/>
</dbReference>
<protein>
    <recommendedName>
        <fullName evidence="2">Pyridoxamine 5'-phosphate oxidase Alr4036 family FMN-binding domain-containing protein</fullName>
    </recommendedName>
</protein>
<reference evidence="3 4" key="1">
    <citation type="submission" date="2018-08" db="EMBL/GenBank/DDBJ databases">
        <title>Draft genome sequences of two Aspergillus turcosus clinical strains isolated from bronchoalveolar lavage fluid: one azole-susceptible and the other azole-resistant.</title>
        <authorList>
            <person name="Parent-Michaud M."/>
            <person name="Dufresne P.J."/>
            <person name="Fournier E."/>
            <person name="Martineau C."/>
            <person name="Moreira S."/>
            <person name="Perkins V."/>
            <person name="De Repentigny L."/>
            <person name="Dufresne S.F."/>
        </authorList>
    </citation>
    <scope>NUCLEOTIDE SEQUENCE [LARGE SCALE GENOMIC DNA]</scope>
    <source>
        <strain evidence="3">HMR AF 1038</strain>
    </source>
</reference>
<feature type="region of interest" description="Disordered" evidence="1">
    <location>
        <begin position="174"/>
        <end position="193"/>
    </location>
</feature>
<accession>A0A421DAB1</accession>
<proteinExistence type="predicted"/>
<feature type="compositionally biased region" description="Basic and acidic residues" evidence="1">
    <location>
        <begin position="405"/>
        <end position="417"/>
    </location>
</feature>
<dbReference type="AlphaFoldDB" id="A0A421DAB1"/>
<dbReference type="PANTHER" id="PTHR28243:SF1">
    <property type="entry name" value="PYRIDOXAMINE 5'-PHOSPHATE OXIDASE ALR4036 FAMILY FMN-BINDING DOMAIN-CONTAINING PROTEIN"/>
    <property type="match status" value="1"/>
</dbReference>
<evidence type="ECO:0000259" key="2">
    <source>
        <dbReference type="Pfam" id="PF12766"/>
    </source>
</evidence>
<dbReference type="EMBL" id="NIDN02000041">
    <property type="protein sequence ID" value="RLL98940.1"/>
    <property type="molecule type" value="Genomic_DNA"/>
</dbReference>
<feature type="domain" description="Pyridoxamine 5'-phosphate oxidase Alr4036 family FMN-binding" evidence="2">
    <location>
        <begin position="5"/>
        <end position="122"/>
    </location>
</feature>
<feature type="region of interest" description="Disordered" evidence="1">
    <location>
        <begin position="320"/>
        <end position="373"/>
    </location>
</feature>
<feature type="compositionally biased region" description="Basic residues" evidence="1">
    <location>
        <begin position="517"/>
        <end position="526"/>
    </location>
</feature>
<dbReference type="InterPro" id="IPR024624">
    <property type="entry name" value="Pyridox_Oxase_Alr4036_FMN-bd"/>
</dbReference>
<organism evidence="3 4">
    <name type="scientific">Aspergillus turcosus</name>
    <dbReference type="NCBI Taxonomy" id="1245748"/>
    <lineage>
        <taxon>Eukaryota</taxon>
        <taxon>Fungi</taxon>
        <taxon>Dikarya</taxon>
        <taxon>Ascomycota</taxon>
        <taxon>Pezizomycotina</taxon>
        <taxon>Eurotiomycetes</taxon>
        <taxon>Eurotiomycetidae</taxon>
        <taxon>Eurotiales</taxon>
        <taxon>Aspergillaceae</taxon>
        <taxon>Aspergillus</taxon>
        <taxon>Aspergillus subgen. Fumigati</taxon>
    </lineage>
</organism>
<dbReference type="PANTHER" id="PTHR28243">
    <property type="entry name" value="AGL049CP"/>
    <property type="match status" value="1"/>
</dbReference>
<feature type="region of interest" description="Disordered" evidence="1">
    <location>
        <begin position="390"/>
        <end position="569"/>
    </location>
</feature>
<evidence type="ECO:0000313" key="4">
    <source>
        <dbReference type="Proteomes" id="UP000215289"/>
    </source>
</evidence>
<name>A0A421DAB1_9EURO</name>
<keyword evidence="4" id="KW-1185">Reference proteome</keyword>
<evidence type="ECO:0000313" key="3">
    <source>
        <dbReference type="EMBL" id="RLL98940.1"/>
    </source>
</evidence>
<dbReference type="Proteomes" id="UP000215289">
    <property type="component" value="Unassembled WGS sequence"/>
</dbReference>
<dbReference type="Pfam" id="PF12766">
    <property type="entry name" value="Pyridox_oxase_2"/>
    <property type="match status" value="1"/>
</dbReference>